<accession>I4ESP6</accession>
<keyword evidence="2" id="KW-0808">Transferase</keyword>
<keyword evidence="7" id="KW-1185">Reference proteome</keyword>
<name>I4ESP6_MODI5</name>
<feature type="domain" description="Glycosyltransferase subfamily 4-like N-terminal" evidence="5">
    <location>
        <begin position="24"/>
        <end position="170"/>
    </location>
</feature>
<dbReference type="Gene3D" id="3.40.50.2000">
    <property type="entry name" value="Glycogen Phosphorylase B"/>
    <property type="match status" value="2"/>
</dbReference>
<organism evidence="6 7">
    <name type="scientific">Modestobacter italicus (strain DSM 44449 / CECT 9708 / BC 501)</name>
    <dbReference type="NCBI Taxonomy" id="2732864"/>
    <lineage>
        <taxon>Bacteria</taxon>
        <taxon>Bacillati</taxon>
        <taxon>Actinomycetota</taxon>
        <taxon>Actinomycetes</taxon>
        <taxon>Geodermatophilales</taxon>
        <taxon>Geodermatophilaceae</taxon>
        <taxon>Modestobacter</taxon>
    </lineage>
</organism>
<evidence type="ECO:0000313" key="7">
    <source>
        <dbReference type="Proteomes" id="UP000006461"/>
    </source>
</evidence>
<reference evidence="6 7" key="1">
    <citation type="journal article" date="2012" name="J. Bacteriol.">
        <title>Genome Sequence of Radiation-Resistant Modestobacter marinus Strain BC501, a Representative Actinobacterium That Thrives on Calcareous Stone Surfaces.</title>
        <authorList>
            <person name="Normand P."/>
            <person name="Gury J."/>
            <person name="Pujic P."/>
            <person name="Chouaia B."/>
            <person name="Crotti E."/>
            <person name="Brusetti L."/>
            <person name="Daffonchio D."/>
            <person name="Vacherie B."/>
            <person name="Barbe V."/>
            <person name="Medigue C."/>
            <person name="Calteau A."/>
            <person name="Ghodhbane-Gtari F."/>
            <person name="Essoussi I."/>
            <person name="Nouioui I."/>
            <person name="Abbassi-Ghozzi I."/>
            <person name="Gtari M."/>
        </authorList>
    </citation>
    <scope>NUCLEOTIDE SEQUENCE [LARGE SCALE GENOMIC DNA]</scope>
    <source>
        <strain evidence="7">BC 501</strain>
    </source>
</reference>
<feature type="compositionally biased region" description="Basic and acidic residues" evidence="3">
    <location>
        <begin position="374"/>
        <end position="385"/>
    </location>
</feature>
<dbReference type="eggNOG" id="COG0438">
    <property type="taxonomic scope" value="Bacteria"/>
</dbReference>
<dbReference type="PANTHER" id="PTHR12526">
    <property type="entry name" value="GLYCOSYLTRANSFERASE"/>
    <property type="match status" value="1"/>
</dbReference>
<dbReference type="Proteomes" id="UP000006461">
    <property type="component" value="Chromosome"/>
</dbReference>
<dbReference type="GO" id="GO:0016757">
    <property type="term" value="F:glycosyltransferase activity"/>
    <property type="evidence" value="ECO:0007669"/>
    <property type="project" value="UniProtKB-KW"/>
</dbReference>
<dbReference type="OMA" id="HCQNLYP"/>
<dbReference type="PATRIC" id="fig|477641.3.peg.898"/>
<dbReference type="KEGG" id="mmar:MODMU_0959"/>
<evidence type="ECO:0000259" key="4">
    <source>
        <dbReference type="Pfam" id="PF00534"/>
    </source>
</evidence>
<proteinExistence type="predicted"/>
<feature type="region of interest" description="Disordered" evidence="3">
    <location>
        <begin position="374"/>
        <end position="406"/>
    </location>
</feature>
<evidence type="ECO:0000256" key="2">
    <source>
        <dbReference type="ARBA" id="ARBA00022679"/>
    </source>
</evidence>
<dbReference type="STRING" id="477641.MODMU_0959"/>
<gene>
    <name evidence="6" type="ordered locus">MODMU_0959</name>
</gene>
<evidence type="ECO:0000256" key="1">
    <source>
        <dbReference type="ARBA" id="ARBA00022676"/>
    </source>
</evidence>
<sequence>MPRNTSGKLRIALVGTRGVPARYGGFETAVEEVGHRLADAGHEVVVYCRTAADEPRPETHLGMQLVHLPAMRRRSLETLSHTGLSVAHLLAHRVDAAIVFNAANAPWLPLLRAARIPVATHVDGLEWKRAKWGGTGKRYYRVVEALSVRWSDALIADAQGIADYYRDEFAASTEQIAYGAPKIAGGRSEKLADVGLTPRGFHLVVARFEPENHVHVIVDGYRRSGATLPLVVVGSAPYADEYTRQVHELSDDRVRFLGGVWDQELLDQLYANCATYLHGHSVGGTNPSLLRAIGAGAATIAFDVAFNREVLQISGRYFSTPDDVAVEVTAAEADPAAVRRDGNSARVMAARYDWDDVAARYEALCARLAARDFPRSRPSGRRREQPATPAAPVAVLPPAPRRPLDEPVPLRVAVGAEVLPVEAPTARAAQA</sequence>
<dbReference type="InterPro" id="IPR028098">
    <property type="entry name" value="Glyco_trans_4-like_N"/>
</dbReference>
<dbReference type="Pfam" id="PF13579">
    <property type="entry name" value="Glyco_trans_4_4"/>
    <property type="match status" value="1"/>
</dbReference>
<dbReference type="AlphaFoldDB" id="I4ESP6"/>
<keyword evidence="1" id="KW-0328">Glycosyltransferase</keyword>
<dbReference type="SUPFAM" id="SSF53756">
    <property type="entry name" value="UDP-Glycosyltransferase/glycogen phosphorylase"/>
    <property type="match status" value="1"/>
</dbReference>
<dbReference type="EMBL" id="FO203431">
    <property type="protein sequence ID" value="CCH86409.1"/>
    <property type="molecule type" value="Genomic_DNA"/>
</dbReference>
<dbReference type="InterPro" id="IPR001296">
    <property type="entry name" value="Glyco_trans_1"/>
</dbReference>
<protein>
    <submittedName>
        <fullName evidence="6">Glycosyltransferase</fullName>
    </submittedName>
</protein>
<evidence type="ECO:0000259" key="5">
    <source>
        <dbReference type="Pfam" id="PF13579"/>
    </source>
</evidence>
<evidence type="ECO:0000256" key="3">
    <source>
        <dbReference type="SAM" id="MobiDB-lite"/>
    </source>
</evidence>
<feature type="domain" description="Glycosyl transferase family 1" evidence="4">
    <location>
        <begin position="201"/>
        <end position="312"/>
    </location>
</feature>
<dbReference type="OrthoDB" id="9792269at2"/>
<dbReference type="HOGENOM" id="CLU_009583_3_0_11"/>
<dbReference type="Pfam" id="PF00534">
    <property type="entry name" value="Glycos_transf_1"/>
    <property type="match status" value="1"/>
</dbReference>
<evidence type="ECO:0000313" key="6">
    <source>
        <dbReference type="EMBL" id="CCH86409.1"/>
    </source>
</evidence>